<evidence type="ECO:0000313" key="1">
    <source>
        <dbReference type="EMBL" id="GBH34822.1"/>
    </source>
</evidence>
<dbReference type="RefSeq" id="WP_200829100.1">
    <property type="nucleotide sequence ID" value="NZ_AP026695.1"/>
</dbReference>
<dbReference type="Proteomes" id="UP000245829">
    <property type="component" value="Unassembled WGS sequence"/>
</dbReference>
<dbReference type="AlphaFoldDB" id="A0A2S2KT53"/>
<reference evidence="1 2" key="1">
    <citation type="submission" date="2018-05" db="EMBL/GenBank/DDBJ databases">
        <title>genome sequencing of Nitrosopumilus sp. NM25.</title>
        <authorList>
            <person name="Mori K."/>
            <person name="Nakagawa T."/>
        </authorList>
    </citation>
    <scope>NUCLEOTIDE SEQUENCE [LARGE SCALE GENOMIC DNA]</scope>
    <source>
        <strain evidence="1 2">NM25</strain>
    </source>
</reference>
<keyword evidence="2" id="KW-1185">Reference proteome</keyword>
<protein>
    <submittedName>
        <fullName evidence="1">Uncharacterized protein</fullName>
    </submittedName>
</protein>
<sequence length="49" mass="5678">MSTLIQYKYDKNADQSLSLEEDEIKNPVSANITAMDMIGLTWILQDDEW</sequence>
<gene>
    <name evidence="1" type="ORF">NZNM25_16130</name>
</gene>
<comment type="caution">
    <text evidence="1">The sequence shown here is derived from an EMBL/GenBank/DDBJ whole genome shotgun (WGS) entry which is preliminary data.</text>
</comment>
<organism evidence="1 2">
    <name type="scientific">Nitrosopumilus zosterae</name>
    <dbReference type="NCBI Taxonomy" id="718286"/>
    <lineage>
        <taxon>Archaea</taxon>
        <taxon>Nitrososphaerota</taxon>
        <taxon>Nitrososphaeria</taxon>
        <taxon>Nitrosopumilales</taxon>
        <taxon>Nitrosopumilaceae</taxon>
        <taxon>Nitrosopumilus</taxon>
    </lineage>
</organism>
<name>A0A2S2KT53_9ARCH</name>
<accession>A0A2S2KT53</accession>
<dbReference type="EMBL" id="BGKI01000010">
    <property type="protein sequence ID" value="GBH34822.1"/>
    <property type="molecule type" value="Genomic_DNA"/>
</dbReference>
<dbReference type="GeneID" id="76208373"/>
<dbReference type="OrthoDB" id="3141at2157"/>
<proteinExistence type="predicted"/>
<evidence type="ECO:0000313" key="2">
    <source>
        <dbReference type="Proteomes" id="UP000245829"/>
    </source>
</evidence>